<dbReference type="AlphaFoldDB" id="A0A1C4YZZ0"/>
<dbReference type="Proteomes" id="UP000198253">
    <property type="component" value="Chromosome I"/>
</dbReference>
<dbReference type="OrthoDB" id="3628931at2"/>
<organism evidence="1 2">
    <name type="scientific">Micromonospora echinospora</name>
    <name type="common">Micromonospora purpurea</name>
    <dbReference type="NCBI Taxonomy" id="1877"/>
    <lineage>
        <taxon>Bacteria</taxon>
        <taxon>Bacillati</taxon>
        <taxon>Actinomycetota</taxon>
        <taxon>Actinomycetes</taxon>
        <taxon>Micromonosporales</taxon>
        <taxon>Micromonosporaceae</taxon>
        <taxon>Micromonospora</taxon>
    </lineage>
</organism>
<name>A0A1C4YZZ0_MICEC</name>
<accession>A0A1C4YZZ0</accession>
<proteinExistence type="predicted"/>
<protein>
    <submittedName>
        <fullName evidence="1">Septum formation</fullName>
    </submittedName>
</protein>
<keyword evidence="2" id="KW-1185">Reference proteome</keyword>
<reference evidence="2" key="1">
    <citation type="submission" date="2016-06" db="EMBL/GenBank/DDBJ databases">
        <authorList>
            <person name="Varghese N."/>
            <person name="Submissions Spin"/>
        </authorList>
    </citation>
    <scope>NUCLEOTIDE SEQUENCE [LARGE SCALE GENOMIC DNA]</scope>
    <source>
        <strain evidence="2">DSM 43816</strain>
    </source>
</reference>
<gene>
    <name evidence="1" type="ORF">GA0070618_4599</name>
</gene>
<dbReference type="EMBL" id="LT607413">
    <property type="protein sequence ID" value="SCF26295.1"/>
    <property type="molecule type" value="Genomic_DNA"/>
</dbReference>
<evidence type="ECO:0000313" key="2">
    <source>
        <dbReference type="Proteomes" id="UP000198253"/>
    </source>
</evidence>
<evidence type="ECO:0000313" key="1">
    <source>
        <dbReference type="EMBL" id="SCF26295.1"/>
    </source>
</evidence>
<sequence>MNVARQGHRWWSYRRPAAAAVSVAALGTLFVSPTPPVLVKDDRFITAATTGILDIEVTECFDDPAYSRSANEEVVRYRPCGERADNQAYGIVHVPDGPFDPDALATFAWDSCERGFAHYWGSREESGLDYYPIVPTAETWADGDRDVMCAVYNPQGKLPGSALPRHDPFG</sequence>
<dbReference type="RefSeq" id="WP_088983461.1">
    <property type="nucleotide sequence ID" value="NZ_LT607413.1"/>
</dbReference>
<dbReference type="InParanoid" id="A0A1C4YZZ0"/>